<dbReference type="Proteomes" id="UP000315017">
    <property type="component" value="Chromosome"/>
</dbReference>
<evidence type="ECO:0000259" key="1">
    <source>
        <dbReference type="Pfam" id="PF01882"/>
    </source>
</evidence>
<proteinExistence type="predicted"/>
<dbReference type="PANTHER" id="PTHR33608:SF7">
    <property type="entry name" value="DUF58 DOMAIN-CONTAINING PROTEIN"/>
    <property type="match status" value="1"/>
</dbReference>
<accession>A0A517YG38</accession>
<evidence type="ECO:0000313" key="2">
    <source>
        <dbReference type="EMBL" id="QDU29179.1"/>
    </source>
</evidence>
<organism evidence="2 3">
    <name type="scientific">Anatilimnocola aggregata</name>
    <dbReference type="NCBI Taxonomy" id="2528021"/>
    <lineage>
        <taxon>Bacteria</taxon>
        <taxon>Pseudomonadati</taxon>
        <taxon>Planctomycetota</taxon>
        <taxon>Planctomycetia</taxon>
        <taxon>Pirellulales</taxon>
        <taxon>Pirellulaceae</taxon>
        <taxon>Anatilimnocola</taxon>
    </lineage>
</organism>
<feature type="domain" description="DUF58" evidence="1">
    <location>
        <begin position="68"/>
        <end position="280"/>
    </location>
</feature>
<dbReference type="InterPro" id="IPR036465">
    <property type="entry name" value="vWFA_dom_sf"/>
</dbReference>
<dbReference type="Gene3D" id="3.40.50.410">
    <property type="entry name" value="von Willebrand factor, type A domain"/>
    <property type="match status" value="1"/>
</dbReference>
<dbReference type="EMBL" id="CP036274">
    <property type="protein sequence ID" value="QDU29179.1"/>
    <property type="molecule type" value="Genomic_DNA"/>
</dbReference>
<sequence>MARLPATPATKSAADVPKSASSRVSSFLDPATLMRIKNLELRARQVVQGFLSGMHRSPYHGFSVEFTEYRQYTPGDDPRYLDWRLYARSDRYYLKRFEDETNLRCYLLVDLSRSMAYSSLSYDKATYAKTAAATIAYFLSLQRDAAGLVTFDDRIREYLPARFRPGHLHRLFVALERATAGENTDLKAPLEQVAKTARKRGLVVLLSDLLAPAESLERELGYLRTQGHEVAVLRILDPAEIDFPFQDAAMFLDVETGRELYIDPEQARQQYQAKFTAHAAALKEICQRLGIDLYDLPTNKPLELALFDLLHARMRRGRLIARHRGGAR</sequence>
<name>A0A517YG38_9BACT</name>
<dbReference type="PANTHER" id="PTHR33608">
    <property type="entry name" value="BLL2464 PROTEIN"/>
    <property type="match status" value="1"/>
</dbReference>
<dbReference type="KEGG" id="aagg:ETAA8_42860"/>
<keyword evidence="3" id="KW-1185">Reference proteome</keyword>
<evidence type="ECO:0000313" key="3">
    <source>
        <dbReference type="Proteomes" id="UP000315017"/>
    </source>
</evidence>
<dbReference type="Pfam" id="PF01882">
    <property type="entry name" value="DUF58"/>
    <property type="match status" value="1"/>
</dbReference>
<gene>
    <name evidence="2" type="ORF">ETAA8_42860</name>
</gene>
<dbReference type="RefSeq" id="WP_202921135.1">
    <property type="nucleotide sequence ID" value="NZ_CP036274.1"/>
</dbReference>
<dbReference type="AlphaFoldDB" id="A0A517YG38"/>
<reference evidence="2 3" key="1">
    <citation type="submission" date="2019-02" db="EMBL/GenBank/DDBJ databases">
        <title>Deep-cultivation of Planctomycetes and their phenomic and genomic characterization uncovers novel biology.</title>
        <authorList>
            <person name="Wiegand S."/>
            <person name="Jogler M."/>
            <person name="Boedeker C."/>
            <person name="Pinto D."/>
            <person name="Vollmers J."/>
            <person name="Rivas-Marin E."/>
            <person name="Kohn T."/>
            <person name="Peeters S.H."/>
            <person name="Heuer A."/>
            <person name="Rast P."/>
            <person name="Oberbeckmann S."/>
            <person name="Bunk B."/>
            <person name="Jeske O."/>
            <person name="Meyerdierks A."/>
            <person name="Storesund J.E."/>
            <person name="Kallscheuer N."/>
            <person name="Luecker S."/>
            <person name="Lage O.M."/>
            <person name="Pohl T."/>
            <person name="Merkel B.J."/>
            <person name="Hornburger P."/>
            <person name="Mueller R.-W."/>
            <person name="Bruemmer F."/>
            <person name="Labrenz M."/>
            <person name="Spormann A.M."/>
            <person name="Op den Camp H."/>
            <person name="Overmann J."/>
            <person name="Amann R."/>
            <person name="Jetten M.S.M."/>
            <person name="Mascher T."/>
            <person name="Medema M.H."/>
            <person name="Devos D.P."/>
            <person name="Kaster A.-K."/>
            <person name="Ovreas L."/>
            <person name="Rohde M."/>
            <person name="Galperin M.Y."/>
            <person name="Jogler C."/>
        </authorList>
    </citation>
    <scope>NUCLEOTIDE SEQUENCE [LARGE SCALE GENOMIC DNA]</scope>
    <source>
        <strain evidence="2 3">ETA_A8</strain>
    </source>
</reference>
<dbReference type="SUPFAM" id="SSF53300">
    <property type="entry name" value="vWA-like"/>
    <property type="match status" value="1"/>
</dbReference>
<dbReference type="InterPro" id="IPR002881">
    <property type="entry name" value="DUF58"/>
</dbReference>
<protein>
    <submittedName>
        <fullName evidence="2">VWA domain containing CoxE-like protein</fullName>
    </submittedName>
</protein>